<evidence type="ECO:0000313" key="2">
    <source>
        <dbReference type="EMBL" id="KAB1647855.1"/>
    </source>
</evidence>
<keyword evidence="3" id="KW-1185">Reference proteome</keyword>
<protein>
    <submittedName>
        <fullName evidence="2">Uncharacterized protein</fullName>
    </submittedName>
</protein>
<accession>A0A6H9WPK8</accession>
<dbReference type="RefSeq" id="WP_158029748.1">
    <property type="nucleotide sequence ID" value="NZ_BMHG01000001.1"/>
</dbReference>
<feature type="region of interest" description="Disordered" evidence="1">
    <location>
        <begin position="56"/>
        <end position="114"/>
    </location>
</feature>
<dbReference type="EMBL" id="WBJY01000003">
    <property type="protein sequence ID" value="KAB1647855.1"/>
    <property type="molecule type" value="Genomic_DNA"/>
</dbReference>
<dbReference type="AlphaFoldDB" id="A0A6H9WPK8"/>
<evidence type="ECO:0000256" key="1">
    <source>
        <dbReference type="SAM" id="MobiDB-lite"/>
    </source>
</evidence>
<feature type="compositionally biased region" description="Low complexity" evidence="1">
    <location>
        <begin position="56"/>
        <end position="67"/>
    </location>
</feature>
<sequence length="114" mass="11346">MIRRNASGPEQALPNARRLAAAVAAASVTAALLAACAAAPLMEGLLYERFERVPPVTTAPADPTEAPDGIDEAPIATATVSPRPTETDDPGPSGLIGSGIPVAPVAGEGAAPLR</sequence>
<comment type="caution">
    <text evidence="2">The sequence shown here is derived from an EMBL/GenBank/DDBJ whole genome shotgun (WGS) entry which is preliminary data.</text>
</comment>
<name>A0A6H9WPK8_9MICO</name>
<gene>
    <name evidence="2" type="ORF">F8O04_12610</name>
</gene>
<organism evidence="2 3">
    <name type="scientific">Pseudoclavibacter endophyticus</name>
    <dbReference type="NCBI Taxonomy" id="1778590"/>
    <lineage>
        <taxon>Bacteria</taxon>
        <taxon>Bacillati</taxon>
        <taxon>Actinomycetota</taxon>
        <taxon>Actinomycetes</taxon>
        <taxon>Micrococcales</taxon>
        <taxon>Microbacteriaceae</taxon>
        <taxon>Pseudoclavibacter</taxon>
    </lineage>
</organism>
<feature type="compositionally biased region" description="Low complexity" evidence="1">
    <location>
        <begin position="90"/>
        <end position="114"/>
    </location>
</feature>
<dbReference type="Proteomes" id="UP000431744">
    <property type="component" value="Unassembled WGS sequence"/>
</dbReference>
<reference evidence="2 3" key="1">
    <citation type="submission" date="2019-09" db="EMBL/GenBank/DDBJ databases">
        <title>Phylogeny of genus Pseudoclavibacter and closely related genus.</title>
        <authorList>
            <person name="Li Y."/>
        </authorList>
    </citation>
    <scope>NUCLEOTIDE SEQUENCE [LARGE SCALE GENOMIC DNA]</scope>
    <source>
        <strain evidence="2 3">EGI 60007</strain>
    </source>
</reference>
<evidence type="ECO:0000313" key="3">
    <source>
        <dbReference type="Proteomes" id="UP000431744"/>
    </source>
</evidence>
<proteinExistence type="predicted"/>